<protein>
    <submittedName>
        <fullName evidence="8">S8 family serine peptidase</fullName>
    </submittedName>
</protein>
<dbReference type="InterPro" id="IPR036852">
    <property type="entry name" value="Peptidase_S8/S53_dom_sf"/>
</dbReference>
<evidence type="ECO:0000256" key="2">
    <source>
        <dbReference type="ARBA" id="ARBA00022670"/>
    </source>
</evidence>
<feature type="compositionally biased region" description="Basic and acidic residues" evidence="6">
    <location>
        <begin position="564"/>
        <end position="580"/>
    </location>
</feature>
<dbReference type="PANTHER" id="PTHR43399:SF4">
    <property type="entry name" value="CELL WALL-ASSOCIATED PROTEASE"/>
    <property type="match status" value="1"/>
</dbReference>
<dbReference type="PANTHER" id="PTHR43399">
    <property type="entry name" value="SUBTILISIN-RELATED"/>
    <property type="match status" value="1"/>
</dbReference>
<evidence type="ECO:0000313" key="9">
    <source>
        <dbReference type="Proteomes" id="UP000326380"/>
    </source>
</evidence>
<dbReference type="PROSITE" id="PS51892">
    <property type="entry name" value="SUBTILASE"/>
    <property type="match status" value="1"/>
</dbReference>
<feature type="domain" description="Peptidase S8/S53" evidence="7">
    <location>
        <begin position="230"/>
        <end position="479"/>
    </location>
</feature>
<feature type="region of interest" description="Disordered" evidence="6">
    <location>
        <begin position="560"/>
        <end position="587"/>
    </location>
</feature>
<gene>
    <name evidence="8" type="ORF">F0P96_03665</name>
</gene>
<keyword evidence="3 5" id="KW-0378">Hydrolase</keyword>
<evidence type="ECO:0000259" key="7">
    <source>
        <dbReference type="Pfam" id="PF00082"/>
    </source>
</evidence>
<dbReference type="Gene3D" id="3.40.50.200">
    <property type="entry name" value="Peptidase S8/S53 domain"/>
    <property type="match status" value="1"/>
</dbReference>
<keyword evidence="4 5" id="KW-0720">Serine protease</keyword>
<proteinExistence type="inferred from homology"/>
<dbReference type="InterPro" id="IPR051048">
    <property type="entry name" value="Peptidase_S8/S53_subtilisin"/>
</dbReference>
<feature type="active site" description="Charge relay system" evidence="5">
    <location>
        <position position="454"/>
    </location>
</feature>
<dbReference type="SUPFAM" id="SSF52743">
    <property type="entry name" value="Subtilisin-like"/>
    <property type="match status" value="1"/>
</dbReference>
<accession>A0AA88K149</accession>
<dbReference type="Pfam" id="PF00082">
    <property type="entry name" value="Peptidase_S8"/>
    <property type="match status" value="1"/>
</dbReference>
<feature type="active site" description="Charge relay system" evidence="5">
    <location>
        <position position="279"/>
    </location>
</feature>
<keyword evidence="9" id="KW-1185">Reference proteome</keyword>
<keyword evidence="2 5" id="KW-0645">Protease</keyword>
<dbReference type="GO" id="GO:0006508">
    <property type="term" value="P:proteolysis"/>
    <property type="evidence" value="ECO:0007669"/>
    <property type="project" value="UniProtKB-KW"/>
</dbReference>
<evidence type="ECO:0000256" key="5">
    <source>
        <dbReference type="PROSITE-ProRule" id="PRU01240"/>
    </source>
</evidence>
<dbReference type="InterPro" id="IPR015500">
    <property type="entry name" value="Peptidase_S8_subtilisin-rel"/>
</dbReference>
<name>A0AA88K149_9BACT</name>
<evidence type="ECO:0000256" key="6">
    <source>
        <dbReference type="SAM" id="MobiDB-lite"/>
    </source>
</evidence>
<comment type="caution">
    <text evidence="8">The sequence shown here is derived from an EMBL/GenBank/DDBJ whole genome shotgun (WGS) entry which is preliminary data.</text>
</comment>
<reference evidence="8 9" key="1">
    <citation type="submission" date="2019-09" db="EMBL/GenBank/DDBJ databases">
        <title>Genome sequence of Hymenobacter sp. M3.</title>
        <authorList>
            <person name="Srinivasan S."/>
        </authorList>
    </citation>
    <scope>NUCLEOTIDE SEQUENCE [LARGE SCALE GENOMIC DNA]</scope>
    <source>
        <strain evidence="8 9">M3</strain>
    </source>
</reference>
<evidence type="ECO:0000256" key="1">
    <source>
        <dbReference type="ARBA" id="ARBA00011073"/>
    </source>
</evidence>
<evidence type="ECO:0000256" key="4">
    <source>
        <dbReference type="ARBA" id="ARBA00022825"/>
    </source>
</evidence>
<comment type="similarity">
    <text evidence="1 5">Belongs to the peptidase S8 family.</text>
</comment>
<dbReference type="Proteomes" id="UP000326380">
    <property type="component" value="Unassembled WGS sequence"/>
</dbReference>
<organism evidence="8 9">
    <name type="scientific">Hymenobacter busanensis</name>
    <dbReference type="NCBI Taxonomy" id="2607656"/>
    <lineage>
        <taxon>Bacteria</taxon>
        <taxon>Pseudomonadati</taxon>
        <taxon>Bacteroidota</taxon>
        <taxon>Cytophagia</taxon>
        <taxon>Cytophagales</taxon>
        <taxon>Hymenobacteraceae</taxon>
        <taxon>Hymenobacter</taxon>
    </lineage>
</organism>
<dbReference type="PRINTS" id="PR00723">
    <property type="entry name" value="SUBTILISIN"/>
</dbReference>
<evidence type="ECO:0000256" key="3">
    <source>
        <dbReference type="ARBA" id="ARBA00022801"/>
    </source>
</evidence>
<sequence>MIRCGETCNALPGVRRGGKRSCRACVLRPRNRPGRCILWQAGVPCTASSSAAFPYRVIRLLLHWSCVGLLGLGSLPAPARPLPGRAPAPEPCWVVLRNKAGVRFDPATYFSPQAQARRQRQYLPPADSSDFPLRADLLAEVQAHTDTVLFASRWFNAVACRATPAQQAALRSLPGVRRVEALATAPLLPARYSKAPSRESLGLTAEERQLARRQVSSLGADALRQAGLGGRGLRIAVLDVGFDGTDQHPAFAQLRARHGIVATRDFVRQRDDVYQGGAHGTEVLSCLAGVLPGGQALGLASEAEYLLARTERLHRELFAEEIAWLAAAEWADRLGADIINSSLGYTDRRYFREQMNGRTSLVARAANLAARKGMLVVCAAGNDGDDPRWRLIGTPADADSALAVGGLDPDTFLATDFSSCGPAAGGRRKPNLSAFGVVVAAKPGGEYERTEGTSFASPLLAGLAACVWQQQRGLTAMQLFRKLEGAGGLYPYFDYAHGYGLPSAERLLHTPVAAAPSFDFQPTAEAVQVVVRPEATARFASPLPLFADSVVVVDMAQTSGTADRAPDPLGREEGAARRSGADNSPEPLPNPAELYCYWQIADSYGRLRRYQVLQVNQRNVLRVPLSSLGPGDVLRVHLAGYTAEFMKP</sequence>
<dbReference type="GO" id="GO:0004252">
    <property type="term" value="F:serine-type endopeptidase activity"/>
    <property type="evidence" value="ECO:0007669"/>
    <property type="project" value="UniProtKB-UniRule"/>
</dbReference>
<dbReference type="AlphaFoldDB" id="A0AA88K149"/>
<evidence type="ECO:0000313" key="8">
    <source>
        <dbReference type="EMBL" id="KAA9339724.1"/>
    </source>
</evidence>
<feature type="active site" description="Charge relay system" evidence="5">
    <location>
        <position position="239"/>
    </location>
</feature>
<dbReference type="InterPro" id="IPR000209">
    <property type="entry name" value="Peptidase_S8/S53_dom"/>
</dbReference>
<dbReference type="EMBL" id="VTWU01000001">
    <property type="protein sequence ID" value="KAA9339724.1"/>
    <property type="molecule type" value="Genomic_DNA"/>
</dbReference>